<proteinExistence type="predicted"/>
<sequence>MPVRFWVRYGGEGREEVVITRVISSASESRTCPPAHCPCNALQHLTREQGPVPKGMRRALSSATFQMNSATKRVNPPQYRCPAPAPALRSAYQIALITRGAPFITSRPISRRVNRRRYLRVMFLER</sequence>
<name>A0A4C1X5E7_EUMVA</name>
<dbReference type="EMBL" id="BGZK01000717">
    <property type="protein sequence ID" value="GBP57507.1"/>
    <property type="molecule type" value="Genomic_DNA"/>
</dbReference>
<evidence type="ECO:0000313" key="2">
    <source>
        <dbReference type="Proteomes" id="UP000299102"/>
    </source>
</evidence>
<gene>
    <name evidence="1" type="ORF">EVAR_36159_1</name>
</gene>
<keyword evidence="2" id="KW-1185">Reference proteome</keyword>
<organism evidence="1 2">
    <name type="scientific">Eumeta variegata</name>
    <name type="common">Bagworm moth</name>
    <name type="synonym">Eumeta japonica</name>
    <dbReference type="NCBI Taxonomy" id="151549"/>
    <lineage>
        <taxon>Eukaryota</taxon>
        <taxon>Metazoa</taxon>
        <taxon>Ecdysozoa</taxon>
        <taxon>Arthropoda</taxon>
        <taxon>Hexapoda</taxon>
        <taxon>Insecta</taxon>
        <taxon>Pterygota</taxon>
        <taxon>Neoptera</taxon>
        <taxon>Endopterygota</taxon>
        <taxon>Lepidoptera</taxon>
        <taxon>Glossata</taxon>
        <taxon>Ditrysia</taxon>
        <taxon>Tineoidea</taxon>
        <taxon>Psychidae</taxon>
        <taxon>Oiketicinae</taxon>
        <taxon>Eumeta</taxon>
    </lineage>
</organism>
<dbReference type="Proteomes" id="UP000299102">
    <property type="component" value="Unassembled WGS sequence"/>
</dbReference>
<evidence type="ECO:0000313" key="1">
    <source>
        <dbReference type="EMBL" id="GBP57507.1"/>
    </source>
</evidence>
<accession>A0A4C1X5E7</accession>
<dbReference type="AlphaFoldDB" id="A0A4C1X5E7"/>
<comment type="caution">
    <text evidence="1">The sequence shown here is derived from an EMBL/GenBank/DDBJ whole genome shotgun (WGS) entry which is preliminary data.</text>
</comment>
<reference evidence="1 2" key="1">
    <citation type="journal article" date="2019" name="Commun. Biol.">
        <title>The bagworm genome reveals a unique fibroin gene that provides high tensile strength.</title>
        <authorList>
            <person name="Kono N."/>
            <person name="Nakamura H."/>
            <person name="Ohtoshi R."/>
            <person name="Tomita M."/>
            <person name="Numata K."/>
            <person name="Arakawa K."/>
        </authorList>
    </citation>
    <scope>NUCLEOTIDE SEQUENCE [LARGE SCALE GENOMIC DNA]</scope>
</reference>
<protein>
    <submittedName>
        <fullName evidence="1">Uncharacterized protein</fullName>
    </submittedName>
</protein>